<proteinExistence type="predicted"/>
<dbReference type="AlphaFoldDB" id="A0ABD1Y473"/>
<evidence type="ECO:0000313" key="3">
    <source>
        <dbReference type="Proteomes" id="UP001605036"/>
    </source>
</evidence>
<evidence type="ECO:0000313" key="2">
    <source>
        <dbReference type="EMBL" id="KAL2620447.1"/>
    </source>
</evidence>
<dbReference type="Pfam" id="PF00168">
    <property type="entry name" value="C2"/>
    <property type="match status" value="1"/>
</dbReference>
<accession>A0ABD1Y473</accession>
<reference evidence="2 3" key="1">
    <citation type="submission" date="2024-09" db="EMBL/GenBank/DDBJ databases">
        <title>Chromosome-scale assembly of Riccia fluitans.</title>
        <authorList>
            <person name="Paukszto L."/>
            <person name="Sawicki J."/>
            <person name="Karawczyk K."/>
            <person name="Piernik-Szablinska J."/>
            <person name="Szczecinska M."/>
            <person name="Mazdziarz M."/>
        </authorList>
    </citation>
    <scope>NUCLEOTIDE SEQUENCE [LARGE SCALE GENOMIC DNA]</scope>
    <source>
        <strain evidence="2">Rf_01</strain>
        <tissue evidence="2">Aerial parts of the thallus</tissue>
    </source>
</reference>
<dbReference type="InterPro" id="IPR035892">
    <property type="entry name" value="C2_domain_sf"/>
</dbReference>
<protein>
    <recommendedName>
        <fullName evidence="1">C2 domain-containing protein</fullName>
    </recommendedName>
</protein>
<dbReference type="Gene3D" id="2.60.40.150">
    <property type="entry name" value="C2 domain"/>
    <property type="match status" value="1"/>
</dbReference>
<dbReference type="EMBL" id="JBHFFA010000006">
    <property type="protein sequence ID" value="KAL2620447.1"/>
    <property type="molecule type" value="Genomic_DNA"/>
</dbReference>
<dbReference type="SUPFAM" id="SSF49562">
    <property type="entry name" value="C2 domain (Calcium/lipid-binding domain, CaLB)"/>
    <property type="match status" value="1"/>
</dbReference>
<dbReference type="Proteomes" id="UP001605036">
    <property type="component" value="Unassembled WGS sequence"/>
</dbReference>
<feature type="domain" description="C2" evidence="1">
    <location>
        <begin position="1"/>
        <end position="123"/>
    </location>
</feature>
<name>A0ABD1Y473_9MARC</name>
<sequence>MIGKAIPTFYPYDPASRSLSKIEKDDEDNNCKGGSSPGSPSPYIRLLYGLHKKDMRSRNLRGSSPAWEQTFIYCIQNPSTISPMLHLEIMDHRWTSKDKLLSRVSIANIHEYLNQCPWKRSKYLRLPIFEPTCTQKTYLDGVKRHQVMGKLIVRFSFEKKVEASLGDGTSVDCTFFPMKNGKHRSAHYASAAPCESFEANYSYSESHAGEYAGTTINLVYTGSGI</sequence>
<organism evidence="2 3">
    <name type="scientific">Riccia fluitans</name>
    <dbReference type="NCBI Taxonomy" id="41844"/>
    <lineage>
        <taxon>Eukaryota</taxon>
        <taxon>Viridiplantae</taxon>
        <taxon>Streptophyta</taxon>
        <taxon>Embryophyta</taxon>
        <taxon>Marchantiophyta</taxon>
        <taxon>Marchantiopsida</taxon>
        <taxon>Marchantiidae</taxon>
        <taxon>Marchantiales</taxon>
        <taxon>Ricciaceae</taxon>
        <taxon>Riccia</taxon>
    </lineage>
</organism>
<dbReference type="PROSITE" id="PS50004">
    <property type="entry name" value="C2"/>
    <property type="match status" value="1"/>
</dbReference>
<dbReference type="InterPro" id="IPR000008">
    <property type="entry name" value="C2_dom"/>
</dbReference>
<evidence type="ECO:0000259" key="1">
    <source>
        <dbReference type="PROSITE" id="PS50004"/>
    </source>
</evidence>
<comment type="caution">
    <text evidence="2">The sequence shown here is derived from an EMBL/GenBank/DDBJ whole genome shotgun (WGS) entry which is preliminary data.</text>
</comment>
<gene>
    <name evidence="2" type="ORF">R1flu_000652</name>
</gene>
<keyword evidence="3" id="KW-1185">Reference proteome</keyword>
<dbReference type="CDD" id="cd00030">
    <property type="entry name" value="C2"/>
    <property type="match status" value="1"/>
</dbReference>